<dbReference type="EMBL" id="BPLQ01015260">
    <property type="protein sequence ID" value="GIY86960.1"/>
    <property type="molecule type" value="Genomic_DNA"/>
</dbReference>
<comment type="caution">
    <text evidence="2">The sequence shown here is derived from an EMBL/GenBank/DDBJ whole genome shotgun (WGS) entry which is preliminary data.</text>
</comment>
<evidence type="ECO:0000313" key="2">
    <source>
        <dbReference type="EMBL" id="GIY86960.1"/>
    </source>
</evidence>
<keyword evidence="3" id="KW-1185">Reference proteome</keyword>
<dbReference type="AlphaFoldDB" id="A0AAV4WYD1"/>
<feature type="compositionally biased region" description="Polar residues" evidence="1">
    <location>
        <begin position="44"/>
        <end position="53"/>
    </location>
</feature>
<organism evidence="2 3">
    <name type="scientific">Caerostris darwini</name>
    <dbReference type="NCBI Taxonomy" id="1538125"/>
    <lineage>
        <taxon>Eukaryota</taxon>
        <taxon>Metazoa</taxon>
        <taxon>Ecdysozoa</taxon>
        <taxon>Arthropoda</taxon>
        <taxon>Chelicerata</taxon>
        <taxon>Arachnida</taxon>
        <taxon>Araneae</taxon>
        <taxon>Araneomorphae</taxon>
        <taxon>Entelegynae</taxon>
        <taxon>Araneoidea</taxon>
        <taxon>Araneidae</taxon>
        <taxon>Caerostris</taxon>
    </lineage>
</organism>
<reference evidence="2 3" key="1">
    <citation type="submission" date="2021-06" db="EMBL/GenBank/DDBJ databases">
        <title>Caerostris darwini draft genome.</title>
        <authorList>
            <person name="Kono N."/>
            <person name="Arakawa K."/>
        </authorList>
    </citation>
    <scope>NUCLEOTIDE SEQUENCE [LARGE SCALE GENOMIC DNA]</scope>
</reference>
<proteinExistence type="predicted"/>
<accession>A0AAV4WYD1</accession>
<sequence>MYFWQRKPFPSPVLQSTWQDGGPGEGGGNQFGSGTIIHCRNSLPRSRANQSPHRTTHCHLGSKDGRPPPPRCWVGTARYTPYHANGEWWVEKKMKHWDRLFFCVIENEEIRFENLNPTMIGL</sequence>
<protein>
    <submittedName>
        <fullName evidence="2">Uncharacterized protein</fullName>
    </submittedName>
</protein>
<feature type="region of interest" description="Disordered" evidence="1">
    <location>
        <begin position="44"/>
        <end position="66"/>
    </location>
</feature>
<dbReference type="Proteomes" id="UP001054837">
    <property type="component" value="Unassembled WGS sequence"/>
</dbReference>
<gene>
    <name evidence="2" type="ORF">CDAR_290001</name>
</gene>
<evidence type="ECO:0000313" key="3">
    <source>
        <dbReference type="Proteomes" id="UP001054837"/>
    </source>
</evidence>
<evidence type="ECO:0000256" key="1">
    <source>
        <dbReference type="SAM" id="MobiDB-lite"/>
    </source>
</evidence>
<name>A0AAV4WYD1_9ARAC</name>